<evidence type="ECO:0000313" key="1">
    <source>
        <dbReference type="EMBL" id="TFB14142.1"/>
    </source>
</evidence>
<accession>A0A4Y8IDS8</accession>
<dbReference type="AlphaFoldDB" id="A0A4Y8IDS8"/>
<comment type="caution">
    <text evidence="1">The sequence shown here is derived from an EMBL/GenBank/DDBJ whole genome shotgun (WGS) entry which is preliminary data.</text>
</comment>
<proteinExistence type="predicted"/>
<gene>
    <name evidence="1" type="ORF">E3U55_14610</name>
</gene>
<keyword evidence="2" id="KW-1185">Reference proteome</keyword>
<protein>
    <submittedName>
        <fullName evidence="1">Uncharacterized protein</fullName>
    </submittedName>
</protein>
<dbReference type="RefSeq" id="WP_134341217.1">
    <property type="nucleotide sequence ID" value="NZ_SOPW01000019.1"/>
</dbReference>
<evidence type="ECO:0000313" key="2">
    <source>
        <dbReference type="Proteomes" id="UP000297975"/>
    </source>
</evidence>
<sequence>MKMKFILSMVFVFVFSFMGCEQYKDNDKKLTLQEEIREVMTKNDADINQIIEYTIEGNYMFVIYEDINLGLNIVLLEYTKDGFKWIDGMGAQGPSFAYGGQGYPILKYVNPYENDVKQVKIFGKSAKKVTYYYKSIDGISIDKSFWFLTISPESEHYSDALGGVEIIKED</sequence>
<organism evidence="1 2">
    <name type="scientific">Filobacillus milosensis</name>
    <dbReference type="NCBI Taxonomy" id="94137"/>
    <lineage>
        <taxon>Bacteria</taxon>
        <taxon>Bacillati</taxon>
        <taxon>Bacillota</taxon>
        <taxon>Bacilli</taxon>
        <taxon>Bacillales</taxon>
        <taxon>Bacillaceae</taxon>
        <taxon>Filobacillus</taxon>
    </lineage>
</organism>
<dbReference type="Proteomes" id="UP000297975">
    <property type="component" value="Unassembled WGS sequence"/>
</dbReference>
<dbReference type="EMBL" id="SOPW01000019">
    <property type="protein sequence ID" value="TFB14142.1"/>
    <property type="molecule type" value="Genomic_DNA"/>
</dbReference>
<name>A0A4Y8IDS8_9BACI</name>
<reference evidence="1 2" key="1">
    <citation type="submission" date="2019-03" db="EMBL/GenBank/DDBJ databases">
        <authorList>
            <person name="He R.-H."/>
        </authorList>
    </citation>
    <scope>NUCLEOTIDE SEQUENCE [LARGE SCALE GENOMIC DNA]</scope>
    <source>
        <strain evidence="2">SH 714</strain>
    </source>
</reference>
<dbReference type="OrthoDB" id="2974236at2"/>
<dbReference type="PROSITE" id="PS51257">
    <property type="entry name" value="PROKAR_LIPOPROTEIN"/>
    <property type="match status" value="1"/>
</dbReference>